<dbReference type="PROSITE" id="PS51201">
    <property type="entry name" value="RCK_N"/>
    <property type="match status" value="1"/>
</dbReference>
<feature type="transmembrane region" description="Helical" evidence="7">
    <location>
        <begin position="49"/>
        <end position="70"/>
    </location>
</feature>
<feature type="domain" description="RCK N-terminal" evidence="8">
    <location>
        <begin position="402"/>
        <end position="518"/>
    </location>
</feature>
<evidence type="ECO:0000256" key="1">
    <source>
        <dbReference type="ARBA" id="ARBA00004141"/>
    </source>
</evidence>
<feature type="transmembrane region" description="Helical" evidence="7">
    <location>
        <begin position="292"/>
        <end position="313"/>
    </location>
</feature>
<dbReference type="Gene3D" id="1.20.1530.20">
    <property type="match status" value="1"/>
</dbReference>
<dbReference type="GO" id="GO:1902600">
    <property type="term" value="P:proton transmembrane transport"/>
    <property type="evidence" value="ECO:0007669"/>
    <property type="project" value="InterPro"/>
</dbReference>
<feature type="transmembrane region" description="Helical" evidence="7">
    <location>
        <begin position="352"/>
        <end position="370"/>
    </location>
</feature>
<dbReference type="GO" id="GO:0016020">
    <property type="term" value="C:membrane"/>
    <property type="evidence" value="ECO:0007669"/>
    <property type="project" value="UniProtKB-SubCell"/>
</dbReference>
<feature type="transmembrane region" description="Helical" evidence="7">
    <location>
        <begin position="320"/>
        <end position="340"/>
    </location>
</feature>
<evidence type="ECO:0000256" key="3">
    <source>
        <dbReference type="ARBA" id="ARBA00022448"/>
    </source>
</evidence>
<keyword evidence="4 7" id="KW-0812">Transmembrane</keyword>
<evidence type="ECO:0000256" key="5">
    <source>
        <dbReference type="ARBA" id="ARBA00022989"/>
    </source>
</evidence>
<keyword evidence="3" id="KW-0813">Transport</keyword>
<feature type="transmembrane region" description="Helical" evidence="7">
    <location>
        <begin position="114"/>
        <end position="133"/>
    </location>
</feature>
<feature type="transmembrane region" description="Helical" evidence="7">
    <location>
        <begin position="180"/>
        <end position="199"/>
    </location>
</feature>
<dbReference type="InterPro" id="IPR038770">
    <property type="entry name" value="Na+/solute_symporter_sf"/>
</dbReference>
<dbReference type="InterPro" id="IPR006153">
    <property type="entry name" value="Cation/H_exchanger_TM"/>
</dbReference>
<evidence type="ECO:0000256" key="6">
    <source>
        <dbReference type="ARBA" id="ARBA00023136"/>
    </source>
</evidence>
<evidence type="ECO:0000256" key="2">
    <source>
        <dbReference type="ARBA" id="ARBA00005551"/>
    </source>
</evidence>
<feature type="transmembrane region" description="Helical" evidence="7">
    <location>
        <begin position="82"/>
        <end position="102"/>
    </location>
</feature>
<keyword evidence="6 7" id="KW-0472">Membrane</keyword>
<sequence>MSIFLEITLVTIIAVIAGFAAHVLRQPTIVGFILAGLAVGLFLSPDTNAVEIIEGLAPIGVALLLFLVGLEMNIKELRAVGLPAFLTGLGQLVFTFAIGFFITQALGFSVIPALYISLALTFSSTIIVVKLLSEKRDLKSLYGRIVVGFLLVQDFVAILALIFLSGLQKGGALIEDVSTTVIYGGAAIAFTFLAARFLPRVIDKIARSQEMLYLFSIAWALGIAALSEIAGLSIEVGGFLAGLALAHSSEHYQIGSRLRPLRDFFLILFFVVLGVKMLVGGSAVAIAPAVVLSLFVLIGNPLIVMLVMGALGYRRRTSFLASLTVAQISEFSLIIAALGLRLGHLKPEETGLVTLIGIITIFVSSYFIMYGNKIYKFLRPVLRIFEFRKKLVEETATNYGLSNHIVLVGVHRTGKSILGTIEALKEPYVALDFDPVVVKKLKENGVRIVYGDASDEEIQEIVGMETARLIISTMPEPSDNMAILKLAKKHRRSAKVIVTADDEWHARALYDAGADYVLVPNYVGGREIADIIGKDAGLHSLKRLREKDLRAFGAN</sequence>
<dbReference type="AlphaFoldDB" id="A0A1G1ZC12"/>
<dbReference type="InterPro" id="IPR003148">
    <property type="entry name" value="RCK_N"/>
</dbReference>
<dbReference type="Pfam" id="PF02254">
    <property type="entry name" value="TrkA_N"/>
    <property type="match status" value="1"/>
</dbReference>
<comment type="subcellular location">
    <subcellularLocation>
        <location evidence="1">Membrane</location>
        <topology evidence="1">Multi-pass membrane protein</topology>
    </subcellularLocation>
</comment>
<dbReference type="GO" id="GO:0006813">
    <property type="term" value="P:potassium ion transport"/>
    <property type="evidence" value="ECO:0007669"/>
    <property type="project" value="InterPro"/>
</dbReference>
<evidence type="ECO:0000256" key="4">
    <source>
        <dbReference type="ARBA" id="ARBA00022692"/>
    </source>
</evidence>
<evidence type="ECO:0000259" key="8">
    <source>
        <dbReference type="PROSITE" id="PS51201"/>
    </source>
</evidence>
<dbReference type="PANTHER" id="PTHR42751">
    <property type="entry name" value="SODIUM/HYDROGEN EXCHANGER FAMILY/TRKA DOMAIN PROTEIN"/>
    <property type="match status" value="1"/>
</dbReference>
<dbReference type="SUPFAM" id="SSF51735">
    <property type="entry name" value="NAD(P)-binding Rossmann-fold domains"/>
    <property type="match status" value="1"/>
</dbReference>
<comment type="similarity">
    <text evidence="2">Belongs to the monovalent cation:proton antiporter 2 (CPA2) transporter (TC 2.A.37) family.</text>
</comment>
<name>A0A1G1ZC12_9BACT</name>
<dbReference type="GO" id="GO:0015297">
    <property type="term" value="F:antiporter activity"/>
    <property type="evidence" value="ECO:0007669"/>
    <property type="project" value="InterPro"/>
</dbReference>
<feature type="transmembrane region" description="Helical" evidence="7">
    <location>
        <begin position="264"/>
        <end position="286"/>
    </location>
</feature>
<dbReference type="EMBL" id="MHJD01000024">
    <property type="protein sequence ID" value="OGY62191.1"/>
    <property type="molecule type" value="Genomic_DNA"/>
</dbReference>
<dbReference type="Pfam" id="PF00999">
    <property type="entry name" value="Na_H_Exchanger"/>
    <property type="match status" value="1"/>
</dbReference>
<proteinExistence type="inferred from homology"/>
<feature type="transmembrane region" description="Helical" evidence="7">
    <location>
        <begin position="145"/>
        <end position="168"/>
    </location>
</feature>
<dbReference type="PANTHER" id="PTHR42751:SF3">
    <property type="entry name" value="SODIUM_GLUTAMATE SYMPORTER"/>
    <property type="match status" value="1"/>
</dbReference>
<dbReference type="Proteomes" id="UP000177801">
    <property type="component" value="Unassembled WGS sequence"/>
</dbReference>
<gene>
    <name evidence="9" type="ORF">A3G58_02220</name>
</gene>
<evidence type="ECO:0000313" key="9">
    <source>
        <dbReference type="EMBL" id="OGY62191.1"/>
    </source>
</evidence>
<protein>
    <recommendedName>
        <fullName evidence="8">RCK N-terminal domain-containing protein</fullName>
    </recommendedName>
</protein>
<reference evidence="9 10" key="1">
    <citation type="journal article" date="2016" name="Nat. Commun.">
        <title>Thousands of microbial genomes shed light on interconnected biogeochemical processes in an aquifer system.</title>
        <authorList>
            <person name="Anantharaman K."/>
            <person name="Brown C.T."/>
            <person name="Hug L.A."/>
            <person name="Sharon I."/>
            <person name="Castelle C.J."/>
            <person name="Probst A.J."/>
            <person name="Thomas B.C."/>
            <person name="Singh A."/>
            <person name="Wilkins M.J."/>
            <person name="Karaoz U."/>
            <person name="Brodie E.L."/>
            <person name="Williams K.H."/>
            <person name="Hubbard S.S."/>
            <person name="Banfield J.F."/>
        </authorList>
    </citation>
    <scope>NUCLEOTIDE SEQUENCE [LARGE SCALE GENOMIC DNA]</scope>
</reference>
<accession>A0A1G1ZC12</accession>
<comment type="caution">
    <text evidence="9">The sequence shown here is derived from an EMBL/GenBank/DDBJ whole genome shotgun (WGS) entry which is preliminary data.</text>
</comment>
<keyword evidence="5 7" id="KW-1133">Transmembrane helix</keyword>
<organism evidence="9 10">
    <name type="scientific">Candidatus Colwellbacteria bacterium RIFCSPLOWO2_12_FULL_46_17</name>
    <dbReference type="NCBI Taxonomy" id="1797695"/>
    <lineage>
        <taxon>Bacteria</taxon>
        <taxon>Candidatus Colwelliibacteriota</taxon>
    </lineage>
</organism>
<dbReference type="InterPro" id="IPR036291">
    <property type="entry name" value="NAD(P)-bd_dom_sf"/>
</dbReference>
<dbReference type="Gene3D" id="3.40.50.720">
    <property type="entry name" value="NAD(P)-binding Rossmann-like Domain"/>
    <property type="match status" value="1"/>
</dbReference>
<feature type="transmembrane region" description="Helical" evidence="7">
    <location>
        <begin position="211"/>
        <end position="230"/>
    </location>
</feature>
<evidence type="ECO:0000313" key="10">
    <source>
        <dbReference type="Proteomes" id="UP000177801"/>
    </source>
</evidence>
<evidence type="ECO:0000256" key="7">
    <source>
        <dbReference type="SAM" id="Phobius"/>
    </source>
</evidence>